<dbReference type="PANTHER" id="PTHR11601:SF34">
    <property type="entry name" value="CYSTEINE DESULFURASE"/>
    <property type="match status" value="1"/>
</dbReference>
<dbReference type="GO" id="GO:0051536">
    <property type="term" value="F:iron-sulfur cluster binding"/>
    <property type="evidence" value="ECO:0007669"/>
    <property type="project" value="UniProtKB-KW"/>
</dbReference>
<dbReference type="PROSITE" id="PS00595">
    <property type="entry name" value="AA_TRANSFER_CLASS_5"/>
    <property type="match status" value="1"/>
</dbReference>
<dbReference type="Pfam" id="PF00266">
    <property type="entry name" value="Aminotran_5"/>
    <property type="match status" value="1"/>
</dbReference>
<dbReference type="InterPro" id="IPR015422">
    <property type="entry name" value="PyrdxlP-dep_Trfase_small"/>
</dbReference>
<dbReference type="AlphaFoldDB" id="A0A921MNS6"/>
<dbReference type="Gene3D" id="3.90.1150.10">
    <property type="entry name" value="Aspartate Aminotransferase, domain 1"/>
    <property type="match status" value="1"/>
</dbReference>
<keyword evidence="7" id="KW-0411">Iron-sulfur</keyword>
<dbReference type="PANTHER" id="PTHR11601">
    <property type="entry name" value="CYSTEINE DESULFURYLASE FAMILY MEMBER"/>
    <property type="match status" value="1"/>
</dbReference>
<evidence type="ECO:0000256" key="4">
    <source>
        <dbReference type="ARBA" id="ARBA00022723"/>
    </source>
</evidence>
<dbReference type="RefSeq" id="WP_304248403.1">
    <property type="nucleotide sequence ID" value="NZ_DYUC01000113.1"/>
</dbReference>
<protein>
    <recommendedName>
        <fullName evidence="3">cysteine desulfurase</fullName>
        <ecNumber evidence="3">2.8.1.7</ecNumber>
    </recommendedName>
</protein>
<organism evidence="11 12">
    <name type="scientific">Pseudoflavonifractor capillosus</name>
    <dbReference type="NCBI Taxonomy" id="106588"/>
    <lineage>
        <taxon>Bacteria</taxon>
        <taxon>Bacillati</taxon>
        <taxon>Bacillota</taxon>
        <taxon>Clostridia</taxon>
        <taxon>Eubacteriales</taxon>
        <taxon>Oscillospiraceae</taxon>
        <taxon>Pseudoflavonifractor</taxon>
    </lineage>
</organism>
<keyword evidence="5" id="KW-0663">Pyridoxal phosphate</keyword>
<proteinExistence type="inferred from homology"/>
<evidence type="ECO:0000256" key="5">
    <source>
        <dbReference type="ARBA" id="ARBA00022898"/>
    </source>
</evidence>
<name>A0A921MNS6_9FIRM</name>
<evidence type="ECO:0000313" key="11">
    <source>
        <dbReference type="EMBL" id="HJG87625.1"/>
    </source>
</evidence>
<feature type="non-terminal residue" evidence="11">
    <location>
        <position position="267"/>
    </location>
</feature>
<evidence type="ECO:0000256" key="8">
    <source>
        <dbReference type="ARBA" id="ARBA00050776"/>
    </source>
</evidence>
<evidence type="ECO:0000256" key="3">
    <source>
        <dbReference type="ARBA" id="ARBA00012239"/>
    </source>
</evidence>
<evidence type="ECO:0000259" key="10">
    <source>
        <dbReference type="Pfam" id="PF00266"/>
    </source>
</evidence>
<keyword evidence="6" id="KW-0408">Iron</keyword>
<dbReference type="InterPro" id="IPR015424">
    <property type="entry name" value="PyrdxlP-dep_Trfase"/>
</dbReference>
<accession>A0A921MNS6</accession>
<dbReference type="EMBL" id="DYUC01000113">
    <property type="protein sequence ID" value="HJG87625.1"/>
    <property type="molecule type" value="Genomic_DNA"/>
</dbReference>
<comment type="cofactor">
    <cofactor evidence="1 9">
        <name>pyridoxal 5'-phosphate</name>
        <dbReference type="ChEBI" id="CHEBI:597326"/>
    </cofactor>
</comment>
<dbReference type="Gene3D" id="3.40.640.10">
    <property type="entry name" value="Type I PLP-dependent aspartate aminotransferase-like (Major domain)"/>
    <property type="match status" value="1"/>
</dbReference>
<evidence type="ECO:0000256" key="9">
    <source>
        <dbReference type="RuleBase" id="RU004504"/>
    </source>
</evidence>
<evidence type="ECO:0000256" key="7">
    <source>
        <dbReference type="ARBA" id="ARBA00023014"/>
    </source>
</evidence>
<comment type="similarity">
    <text evidence="2">Belongs to the class-V pyridoxal-phosphate-dependent aminotransferase family. NifS/IscS subfamily.</text>
</comment>
<dbReference type="InterPro" id="IPR020578">
    <property type="entry name" value="Aminotrans_V_PyrdxlP_BS"/>
</dbReference>
<comment type="caution">
    <text evidence="11">The sequence shown here is derived from an EMBL/GenBank/DDBJ whole genome shotgun (WGS) entry which is preliminary data.</text>
</comment>
<dbReference type="EC" id="2.8.1.7" evidence="3"/>
<dbReference type="Proteomes" id="UP000760668">
    <property type="component" value="Unassembled WGS sequence"/>
</dbReference>
<reference evidence="11" key="2">
    <citation type="submission" date="2021-09" db="EMBL/GenBank/DDBJ databases">
        <authorList>
            <person name="Gilroy R."/>
        </authorList>
    </citation>
    <scope>NUCLEOTIDE SEQUENCE</scope>
    <source>
        <strain evidence="11">CHK179-5677</strain>
    </source>
</reference>
<evidence type="ECO:0000256" key="6">
    <source>
        <dbReference type="ARBA" id="ARBA00023004"/>
    </source>
</evidence>
<dbReference type="SUPFAM" id="SSF53383">
    <property type="entry name" value="PLP-dependent transferases"/>
    <property type="match status" value="1"/>
</dbReference>
<dbReference type="GO" id="GO:0031071">
    <property type="term" value="F:cysteine desulfurase activity"/>
    <property type="evidence" value="ECO:0007669"/>
    <property type="project" value="UniProtKB-EC"/>
</dbReference>
<dbReference type="InterPro" id="IPR015421">
    <property type="entry name" value="PyrdxlP-dep_Trfase_major"/>
</dbReference>
<feature type="domain" description="Aminotransferase class V" evidence="10">
    <location>
        <begin position="2"/>
        <end position="249"/>
    </location>
</feature>
<gene>
    <name evidence="11" type="ORF">K8V01_11515</name>
</gene>
<dbReference type="InterPro" id="IPR000192">
    <property type="entry name" value="Aminotrans_V_dom"/>
</dbReference>
<reference evidence="11" key="1">
    <citation type="journal article" date="2021" name="PeerJ">
        <title>Extensive microbial diversity within the chicken gut microbiome revealed by metagenomics and culture.</title>
        <authorList>
            <person name="Gilroy R."/>
            <person name="Ravi A."/>
            <person name="Getino M."/>
            <person name="Pursley I."/>
            <person name="Horton D.L."/>
            <person name="Alikhan N.F."/>
            <person name="Baker D."/>
            <person name="Gharbi K."/>
            <person name="Hall N."/>
            <person name="Watson M."/>
            <person name="Adriaenssens E.M."/>
            <person name="Foster-Nyarko E."/>
            <person name="Jarju S."/>
            <person name="Secka A."/>
            <person name="Antonio M."/>
            <person name="Oren A."/>
            <person name="Chaudhuri R.R."/>
            <person name="La Ragione R."/>
            <person name="Hildebrand F."/>
            <person name="Pallen M.J."/>
        </authorList>
    </citation>
    <scope>NUCLEOTIDE SEQUENCE</scope>
    <source>
        <strain evidence="11">CHK179-5677</strain>
    </source>
</reference>
<keyword evidence="4" id="KW-0479">Metal-binding</keyword>
<evidence type="ECO:0000256" key="1">
    <source>
        <dbReference type="ARBA" id="ARBA00001933"/>
    </source>
</evidence>
<comment type="catalytic activity">
    <reaction evidence="8">
        <text>(sulfur carrier)-H + L-cysteine = (sulfur carrier)-SH + L-alanine</text>
        <dbReference type="Rhea" id="RHEA:43892"/>
        <dbReference type="Rhea" id="RHEA-COMP:14737"/>
        <dbReference type="Rhea" id="RHEA-COMP:14739"/>
        <dbReference type="ChEBI" id="CHEBI:29917"/>
        <dbReference type="ChEBI" id="CHEBI:35235"/>
        <dbReference type="ChEBI" id="CHEBI:57972"/>
        <dbReference type="ChEBI" id="CHEBI:64428"/>
        <dbReference type="EC" id="2.8.1.7"/>
    </reaction>
</comment>
<evidence type="ECO:0000313" key="12">
    <source>
        <dbReference type="Proteomes" id="UP000760668"/>
    </source>
</evidence>
<sequence>MIYLDNAATTRVCPQAAQAALEAMTEQYGNPSSRYPLGREAAKRLKEQRGQVAAALGCAPEEIFFTSCGTEGDNWAIRGAVELGRRKGKHIITTAFEHAAVLEPCKALEREGYEVTWLRPDRTGHISIEDLTAALRPDTVLVSMMLVNNELGTIQPVAEAARAIRAAGSPALLHTDAVQAFLKIPFTPKALGVDLLTISGHKVRAPKGVGALYIRRGLRFPPLMLGGGQEEGMRPGTEATAQTAAFAAACAVGKAEMNSYTIRMKEL</sequence>
<dbReference type="GO" id="GO:0046872">
    <property type="term" value="F:metal ion binding"/>
    <property type="evidence" value="ECO:0007669"/>
    <property type="project" value="UniProtKB-KW"/>
</dbReference>
<dbReference type="FunFam" id="3.40.640.10:FF:000084">
    <property type="entry name" value="IscS-like cysteine desulfurase"/>
    <property type="match status" value="1"/>
</dbReference>
<evidence type="ECO:0000256" key="2">
    <source>
        <dbReference type="ARBA" id="ARBA00006490"/>
    </source>
</evidence>